<dbReference type="STRING" id="162209.IJ22_32430"/>
<organism evidence="1 2">
    <name type="scientific">Paenibacillus naphthalenovorans</name>
    <dbReference type="NCBI Taxonomy" id="162209"/>
    <lineage>
        <taxon>Bacteria</taxon>
        <taxon>Bacillati</taxon>
        <taxon>Bacillota</taxon>
        <taxon>Bacilli</taxon>
        <taxon>Bacillales</taxon>
        <taxon>Paenibacillaceae</taxon>
        <taxon>Paenibacillus</taxon>
    </lineage>
</organism>
<dbReference type="Pfam" id="PF04307">
    <property type="entry name" value="YdjM"/>
    <property type="match status" value="1"/>
</dbReference>
<dbReference type="Proteomes" id="UP000061660">
    <property type="component" value="Chromosome"/>
</dbReference>
<dbReference type="GO" id="GO:0016787">
    <property type="term" value="F:hydrolase activity"/>
    <property type="evidence" value="ECO:0007669"/>
    <property type="project" value="UniProtKB-KW"/>
</dbReference>
<protein>
    <submittedName>
        <fullName evidence="1">Hydrolase</fullName>
    </submittedName>
</protein>
<dbReference type="AlphaFoldDB" id="A0A0U2W4Z3"/>
<dbReference type="RefSeq" id="WP_062409505.1">
    <property type="nucleotide sequence ID" value="NZ_BJCS01000010.1"/>
</dbReference>
<accession>A0A0U2W4Z3</accession>
<dbReference type="PANTHER" id="PTHR40031:SF1">
    <property type="entry name" value="MEMBRANE-BOUND METAL-DEPENDENT HYDROLASE"/>
    <property type="match status" value="1"/>
</dbReference>
<keyword evidence="2" id="KW-1185">Reference proteome</keyword>
<reference evidence="1 2" key="2">
    <citation type="journal article" date="2016" name="Genome Announc.">
        <title>Complete Genome Sequences of Two Interactive Moderate Thermophiles, Paenibacillus napthalenovorans 32O-Y and Paenibacillus sp. 32O-W.</title>
        <authorList>
            <person name="Butler R.R.III."/>
            <person name="Wang J."/>
            <person name="Stark B.C."/>
            <person name="Pombert J.F."/>
        </authorList>
    </citation>
    <scope>NUCLEOTIDE SEQUENCE [LARGE SCALE GENOMIC DNA]</scope>
    <source>
        <strain evidence="1 2">32O-Y</strain>
    </source>
</reference>
<keyword evidence="1" id="KW-0378">Hydrolase</keyword>
<dbReference type="InterPro" id="IPR007404">
    <property type="entry name" value="YdjM-like"/>
</dbReference>
<dbReference type="PATRIC" id="fig|162209.4.peg.3463"/>
<evidence type="ECO:0000313" key="2">
    <source>
        <dbReference type="Proteomes" id="UP000061660"/>
    </source>
</evidence>
<dbReference type="OrthoDB" id="245523at2"/>
<dbReference type="EMBL" id="CP013652">
    <property type="protein sequence ID" value="ALS23604.1"/>
    <property type="molecule type" value="Genomic_DNA"/>
</dbReference>
<dbReference type="PANTHER" id="PTHR40031">
    <property type="entry name" value="HYPOTHETICAL MEMBRANE SPANNING PROTEIN"/>
    <property type="match status" value="1"/>
</dbReference>
<gene>
    <name evidence="1" type="ORF">IJ22_32430</name>
</gene>
<proteinExistence type="predicted"/>
<evidence type="ECO:0000313" key="1">
    <source>
        <dbReference type="EMBL" id="ALS23604.1"/>
    </source>
</evidence>
<sequence>MDTITHTLFGLTLYGAVDKSRMTRREKQALLFTTVTGSQIPDIDVISAWWDTAGRYQMWHRGLTHSVFLVPVFAALLAGMARLVWKVKGWSWFVIGMIAVFIHNTSDLFNAWGTGYLEPFSTVRITFGTIPIVDLVFWALMLGGWLWVFFRKRSGRLKVPSHRVYRTVWLLIALHVGLQSFQGYTLYQQVNHQYEQVALAADFVPGTFTVIGKHGNTVELSKGTVWTGIRPVTQLKSNEDADLEALFAANPKAKTLYEWAPFVVVVEDDKRLGLYDPRFYRNGQSFLFEYMDKQAP</sequence>
<dbReference type="InterPro" id="IPR053170">
    <property type="entry name" value="Transcription_regulator"/>
</dbReference>
<reference evidence="2" key="1">
    <citation type="submission" date="2015-12" db="EMBL/GenBank/DDBJ databases">
        <title>Complete genome sequences of two moderately thermophilic Paenibacillus species.</title>
        <authorList>
            <person name="Butler R.III."/>
            <person name="Wang J."/>
            <person name="Stark B.C."/>
            <person name="Pombert J.-F."/>
        </authorList>
    </citation>
    <scope>NUCLEOTIDE SEQUENCE [LARGE SCALE GENOMIC DNA]</scope>
    <source>
        <strain evidence="2">32O-Y</strain>
    </source>
</reference>
<name>A0A0U2W4Z3_9BACL</name>
<dbReference type="KEGG" id="pnp:IJ22_32430"/>